<evidence type="ECO:0000256" key="1">
    <source>
        <dbReference type="SAM" id="Phobius"/>
    </source>
</evidence>
<keyword evidence="1" id="KW-0472">Membrane</keyword>
<protein>
    <submittedName>
        <fullName evidence="2">Uncharacterized membrane protein HdeD, DUF308 family</fullName>
    </submittedName>
</protein>
<dbReference type="EMBL" id="FNDN01000001">
    <property type="protein sequence ID" value="SDH03897.1"/>
    <property type="molecule type" value="Genomic_DNA"/>
</dbReference>
<keyword evidence="3" id="KW-1185">Reference proteome</keyword>
<dbReference type="RefSeq" id="WP_072736790.1">
    <property type="nucleotide sequence ID" value="NZ_CP048813.1"/>
</dbReference>
<dbReference type="InterPro" id="IPR005325">
    <property type="entry name" value="DUF308_memb"/>
</dbReference>
<dbReference type="GO" id="GO:0005886">
    <property type="term" value="C:plasma membrane"/>
    <property type="evidence" value="ECO:0007669"/>
    <property type="project" value="TreeGrafter"/>
</dbReference>
<feature type="transmembrane region" description="Helical" evidence="1">
    <location>
        <begin position="128"/>
        <end position="148"/>
    </location>
</feature>
<dbReference type="InterPro" id="IPR052712">
    <property type="entry name" value="Acid_resist_chaperone_HdeD"/>
</dbReference>
<dbReference type="Pfam" id="PF03729">
    <property type="entry name" value="DUF308"/>
    <property type="match status" value="2"/>
</dbReference>
<evidence type="ECO:0000313" key="3">
    <source>
        <dbReference type="Proteomes" id="UP000183263"/>
    </source>
</evidence>
<feature type="transmembrane region" description="Helical" evidence="1">
    <location>
        <begin position="70"/>
        <end position="90"/>
    </location>
</feature>
<accession>A0A1G7Z5J6</accession>
<feature type="transmembrane region" description="Helical" evidence="1">
    <location>
        <begin position="154"/>
        <end position="177"/>
    </location>
</feature>
<dbReference type="Proteomes" id="UP000183263">
    <property type="component" value="Unassembled WGS sequence"/>
</dbReference>
<feature type="transmembrane region" description="Helical" evidence="1">
    <location>
        <begin position="39"/>
        <end position="58"/>
    </location>
</feature>
<evidence type="ECO:0000313" key="2">
    <source>
        <dbReference type="EMBL" id="SDH03897.1"/>
    </source>
</evidence>
<dbReference type="AlphaFoldDB" id="A0A1G7Z5J6"/>
<organism evidence="2 3">
    <name type="scientific">Rhodococcus triatomae</name>
    <dbReference type="NCBI Taxonomy" id="300028"/>
    <lineage>
        <taxon>Bacteria</taxon>
        <taxon>Bacillati</taxon>
        <taxon>Actinomycetota</taxon>
        <taxon>Actinomycetes</taxon>
        <taxon>Mycobacteriales</taxon>
        <taxon>Nocardiaceae</taxon>
        <taxon>Rhodococcus</taxon>
    </lineage>
</organism>
<feature type="transmembrane region" description="Helical" evidence="1">
    <location>
        <begin position="12"/>
        <end position="33"/>
    </location>
</feature>
<keyword evidence="1" id="KW-1133">Transmembrane helix</keyword>
<gene>
    <name evidence="2" type="ORF">SAMN05444695_1019</name>
</gene>
<keyword evidence="1" id="KW-0812">Transmembrane</keyword>
<feature type="transmembrane region" description="Helical" evidence="1">
    <location>
        <begin position="96"/>
        <end position="116"/>
    </location>
</feature>
<sequence length="188" mass="20021">MVTQSSSLAKQVWWIALIRGIFAIIFGIIALAWPQITVLALVVVFGVYAIIDGVVAVARAVQHRKIDSGWGWWAALGVVSVVAGIVALVWPGITAVVLLYLIAFYAIFFGILGAVGSFKLKDIPGSGWGWLLFASLLAVALGIVLLVANPAAGIIGLTWVLGWYAILFGVMVVIAAFQIRSWVDSAND</sequence>
<proteinExistence type="predicted"/>
<name>A0A1G7Z5J6_9NOCA</name>
<dbReference type="PANTHER" id="PTHR34989">
    <property type="entry name" value="PROTEIN HDED"/>
    <property type="match status" value="1"/>
</dbReference>
<reference evidence="2 3" key="1">
    <citation type="submission" date="2016-10" db="EMBL/GenBank/DDBJ databases">
        <authorList>
            <person name="de Groot N.N."/>
        </authorList>
    </citation>
    <scope>NUCLEOTIDE SEQUENCE [LARGE SCALE GENOMIC DNA]</scope>
    <source>
        <strain evidence="2 3">DSM 44892</strain>
    </source>
</reference>
<dbReference type="PANTHER" id="PTHR34989:SF1">
    <property type="entry name" value="PROTEIN HDED"/>
    <property type="match status" value="1"/>
</dbReference>